<dbReference type="InterPro" id="IPR036611">
    <property type="entry name" value="Trigger_fac_ribosome-bd_sf"/>
</dbReference>
<accession>A0A2M7DCW4</accession>
<evidence type="ECO:0000256" key="1">
    <source>
        <dbReference type="ARBA" id="ARBA00000971"/>
    </source>
</evidence>
<dbReference type="Gene3D" id="3.10.50.40">
    <property type="match status" value="1"/>
</dbReference>
<feature type="domain" description="Trigger factor ribosome-binding bacterial" evidence="11">
    <location>
        <begin position="1"/>
        <end position="145"/>
    </location>
</feature>
<comment type="catalytic activity">
    <reaction evidence="1 9">
        <text>[protein]-peptidylproline (omega=180) = [protein]-peptidylproline (omega=0)</text>
        <dbReference type="Rhea" id="RHEA:16237"/>
        <dbReference type="Rhea" id="RHEA-COMP:10747"/>
        <dbReference type="Rhea" id="RHEA-COMP:10748"/>
        <dbReference type="ChEBI" id="CHEBI:83833"/>
        <dbReference type="ChEBI" id="CHEBI:83834"/>
        <dbReference type="EC" id="5.2.1.8"/>
    </reaction>
</comment>
<comment type="domain">
    <text evidence="9">Consists of 3 domains; the N-terminus binds the ribosome, the middle domain has PPIase activity, while the C-terminus has intrinsic chaperone activity on its own.</text>
</comment>
<dbReference type="Gene3D" id="3.30.70.1050">
    <property type="entry name" value="Trigger factor ribosome-binding domain"/>
    <property type="match status" value="1"/>
</dbReference>
<comment type="caution">
    <text evidence="13">The sequence shown here is derived from an EMBL/GenBank/DDBJ whole genome shotgun (WGS) entry which is preliminary data.</text>
</comment>
<dbReference type="SUPFAM" id="SSF109998">
    <property type="entry name" value="Triger factor/SurA peptide-binding domain-like"/>
    <property type="match status" value="1"/>
</dbReference>
<evidence type="ECO:0000256" key="7">
    <source>
        <dbReference type="ARBA" id="ARBA00023235"/>
    </source>
</evidence>
<dbReference type="HAMAP" id="MF_00303">
    <property type="entry name" value="Trigger_factor_Tig"/>
    <property type="match status" value="1"/>
</dbReference>
<keyword evidence="5 9" id="KW-0697">Rotamase</keyword>
<dbReference type="GO" id="GO:0003755">
    <property type="term" value="F:peptidyl-prolyl cis-trans isomerase activity"/>
    <property type="evidence" value="ECO:0007669"/>
    <property type="project" value="UniProtKB-UniRule"/>
</dbReference>
<evidence type="ECO:0000256" key="8">
    <source>
        <dbReference type="ARBA" id="ARBA00029986"/>
    </source>
</evidence>
<evidence type="ECO:0000259" key="11">
    <source>
        <dbReference type="Pfam" id="PF05697"/>
    </source>
</evidence>
<feature type="domain" description="PPIase FKBP-type" evidence="10">
    <location>
        <begin position="163"/>
        <end position="236"/>
    </location>
</feature>
<evidence type="ECO:0000313" key="13">
    <source>
        <dbReference type="EMBL" id="PIV46707.1"/>
    </source>
</evidence>
<keyword evidence="9" id="KW-0131">Cell cycle</keyword>
<dbReference type="InterPro" id="IPR046357">
    <property type="entry name" value="PPIase_dom_sf"/>
</dbReference>
<dbReference type="InterPro" id="IPR005215">
    <property type="entry name" value="Trig_fac"/>
</dbReference>
<comment type="function">
    <text evidence="9">Involved in protein export. Acts as a chaperone by maintaining the newly synthesized protein in an open conformation. Functions as a peptidyl-prolyl cis-trans isomerase.</text>
</comment>
<dbReference type="Gene3D" id="1.10.3120.10">
    <property type="entry name" value="Trigger factor, C-terminal domain"/>
    <property type="match status" value="1"/>
</dbReference>
<dbReference type="Proteomes" id="UP000229030">
    <property type="component" value="Unassembled WGS sequence"/>
</dbReference>
<dbReference type="InterPro" id="IPR008881">
    <property type="entry name" value="Trigger_fac_ribosome-bd_bac"/>
</dbReference>
<dbReference type="PANTHER" id="PTHR30560">
    <property type="entry name" value="TRIGGER FACTOR CHAPERONE AND PEPTIDYL-PROLYL CIS/TRANS ISOMERASE"/>
    <property type="match status" value="1"/>
</dbReference>
<dbReference type="PIRSF" id="PIRSF003095">
    <property type="entry name" value="Trigger_factor"/>
    <property type="match status" value="1"/>
</dbReference>
<dbReference type="PANTHER" id="PTHR30560:SF3">
    <property type="entry name" value="TRIGGER FACTOR-LIKE PROTEIN TIG, CHLOROPLASTIC"/>
    <property type="match status" value="1"/>
</dbReference>
<dbReference type="InterPro" id="IPR008880">
    <property type="entry name" value="Trigger_fac_C"/>
</dbReference>
<dbReference type="NCBIfam" id="TIGR00115">
    <property type="entry name" value="tig"/>
    <property type="match status" value="1"/>
</dbReference>
<evidence type="ECO:0000256" key="2">
    <source>
        <dbReference type="ARBA" id="ARBA00005464"/>
    </source>
</evidence>
<dbReference type="GO" id="GO:0043022">
    <property type="term" value="F:ribosome binding"/>
    <property type="evidence" value="ECO:0007669"/>
    <property type="project" value="TreeGrafter"/>
</dbReference>
<dbReference type="GO" id="GO:0051301">
    <property type="term" value="P:cell division"/>
    <property type="evidence" value="ECO:0007669"/>
    <property type="project" value="UniProtKB-KW"/>
</dbReference>
<evidence type="ECO:0000256" key="4">
    <source>
        <dbReference type="ARBA" id="ARBA00016902"/>
    </source>
</evidence>
<keyword evidence="6 9" id="KW-0143">Chaperone</keyword>
<evidence type="ECO:0000313" key="14">
    <source>
        <dbReference type="Proteomes" id="UP000229030"/>
    </source>
</evidence>
<dbReference type="GO" id="GO:0044183">
    <property type="term" value="F:protein folding chaperone"/>
    <property type="evidence" value="ECO:0007669"/>
    <property type="project" value="TreeGrafter"/>
</dbReference>
<evidence type="ECO:0000256" key="9">
    <source>
        <dbReference type="HAMAP-Rule" id="MF_00303"/>
    </source>
</evidence>
<dbReference type="GO" id="GO:0005737">
    <property type="term" value="C:cytoplasm"/>
    <property type="evidence" value="ECO:0007669"/>
    <property type="project" value="UniProtKB-SubCell"/>
</dbReference>
<evidence type="ECO:0000256" key="3">
    <source>
        <dbReference type="ARBA" id="ARBA00013194"/>
    </source>
</evidence>
<evidence type="ECO:0000259" key="10">
    <source>
        <dbReference type="Pfam" id="PF00254"/>
    </source>
</evidence>
<keyword evidence="9" id="KW-0963">Cytoplasm</keyword>
<comment type="subcellular location">
    <subcellularLocation>
        <location evidence="9">Cytoplasm</location>
    </subcellularLocation>
    <text evidence="9">About half TF is bound to the ribosome near the polypeptide exit tunnel while the other half is free in the cytoplasm.</text>
</comment>
<reference evidence="14" key="1">
    <citation type="submission" date="2017-09" db="EMBL/GenBank/DDBJ databases">
        <title>Depth-based differentiation of microbial function through sediment-hosted aquifers and enrichment of novel symbionts in the deep terrestrial subsurface.</title>
        <authorList>
            <person name="Probst A.J."/>
            <person name="Ladd B."/>
            <person name="Jarett J.K."/>
            <person name="Geller-Mcgrath D.E."/>
            <person name="Sieber C.M.K."/>
            <person name="Emerson J.B."/>
            <person name="Anantharaman K."/>
            <person name="Thomas B.C."/>
            <person name="Malmstrom R."/>
            <person name="Stieglmeier M."/>
            <person name="Klingl A."/>
            <person name="Woyke T."/>
            <person name="Ryan C.M."/>
            <person name="Banfield J.F."/>
        </authorList>
    </citation>
    <scope>NUCLEOTIDE SEQUENCE [LARGE SCALE GENOMIC DNA]</scope>
</reference>
<name>A0A2M7DCW4_9BACT</name>
<feature type="domain" description="Trigger factor C-terminal" evidence="12">
    <location>
        <begin position="261"/>
        <end position="417"/>
    </location>
</feature>
<evidence type="ECO:0000256" key="6">
    <source>
        <dbReference type="ARBA" id="ARBA00023186"/>
    </source>
</evidence>
<dbReference type="GO" id="GO:0043335">
    <property type="term" value="P:protein unfolding"/>
    <property type="evidence" value="ECO:0007669"/>
    <property type="project" value="TreeGrafter"/>
</dbReference>
<dbReference type="GO" id="GO:0015031">
    <property type="term" value="P:protein transport"/>
    <property type="evidence" value="ECO:0007669"/>
    <property type="project" value="UniProtKB-UniRule"/>
</dbReference>
<dbReference type="InterPro" id="IPR001179">
    <property type="entry name" value="PPIase_FKBP_dom"/>
</dbReference>
<comment type="similarity">
    <text evidence="2 9">Belongs to the FKBP-type PPIase family. Tig subfamily.</text>
</comment>
<dbReference type="AlphaFoldDB" id="A0A2M7DCW4"/>
<dbReference type="SUPFAM" id="SSF54534">
    <property type="entry name" value="FKBP-like"/>
    <property type="match status" value="1"/>
</dbReference>
<gene>
    <name evidence="9 13" type="primary">tig</name>
    <name evidence="13" type="ORF">COS21_03925</name>
</gene>
<dbReference type="InterPro" id="IPR027304">
    <property type="entry name" value="Trigger_fact/SurA_dom_sf"/>
</dbReference>
<proteinExistence type="inferred from homology"/>
<dbReference type="SUPFAM" id="SSF102735">
    <property type="entry name" value="Trigger factor ribosome-binding domain"/>
    <property type="match status" value="1"/>
</dbReference>
<organism evidence="13 14">
    <name type="scientific">bacterium (Candidatus Gribaldobacteria) CG02_land_8_20_14_3_00_41_15</name>
    <dbReference type="NCBI Taxonomy" id="2014270"/>
    <lineage>
        <taxon>Bacteria</taxon>
        <taxon>Candidatus Gribaldobacteria</taxon>
    </lineage>
</organism>
<dbReference type="InterPro" id="IPR037041">
    <property type="entry name" value="Trigger_fac_C_sf"/>
</dbReference>
<dbReference type="Pfam" id="PF05698">
    <property type="entry name" value="Trigger_C"/>
    <property type="match status" value="1"/>
</dbReference>
<dbReference type="EC" id="5.2.1.8" evidence="3 9"/>
<dbReference type="Pfam" id="PF00254">
    <property type="entry name" value="FKBP_C"/>
    <property type="match status" value="1"/>
</dbReference>
<dbReference type="GO" id="GO:0051083">
    <property type="term" value="P:'de novo' cotranslational protein folding"/>
    <property type="evidence" value="ECO:0007669"/>
    <property type="project" value="TreeGrafter"/>
</dbReference>
<keyword evidence="7 9" id="KW-0413">Isomerase</keyword>
<sequence length="423" mass="48792">MKTEIKKLAQSNIEIVGELSWEEFEVFFQKALKQISGQVKMGGFRPGKAPQGLVEEKIGDSHLLEEAAELAIQDKYQQIIHQGKIEPISKPEVSVLKLAKNNSFQFKIKAATLPEVKLPDYKKIAIAVEKKVSQVDDSEIEETIKWIARSRAELSELNRPCQKGDWLEMEYQSPQVEMNKKFEDAFLLGEGKFIPGFEDNLLGLEANGQKDFKITFPAEYFNKELAGQEASFQVKIKAVKEMKLPEINDDFVQKIGRFKDIAELRANIEEGIQQEKDGAALQNWRNDVLEKISQELKVELPESLIEAERERLLSNLKAEIDERLKVSFEDYLKQIKKTNKELGTELAKQAEQRVKSFLILRAIGQKEGVMATEEEITQAINKFLTGYPQEHQPEIDRQRLKEYYREKIEHEKVFQLLEKFCDK</sequence>
<dbReference type="Pfam" id="PF05697">
    <property type="entry name" value="Trigger_N"/>
    <property type="match status" value="1"/>
</dbReference>
<evidence type="ECO:0000259" key="12">
    <source>
        <dbReference type="Pfam" id="PF05698"/>
    </source>
</evidence>
<dbReference type="EMBL" id="PETV01000101">
    <property type="protein sequence ID" value="PIV46707.1"/>
    <property type="molecule type" value="Genomic_DNA"/>
</dbReference>
<protein>
    <recommendedName>
        <fullName evidence="4 9">Trigger factor</fullName>
        <shortName evidence="9">TF</shortName>
        <ecNumber evidence="3 9">5.2.1.8</ecNumber>
    </recommendedName>
    <alternativeName>
        <fullName evidence="8 9">PPIase</fullName>
    </alternativeName>
</protein>
<keyword evidence="9" id="KW-0132">Cell division</keyword>
<evidence type="ECO:0000256" key="5">
    <source>
        <dbReference type="ARBA" id="ARBA00023110"/>
    </source>
</evidence>